<protein>
    <submittedName>
        <fullName evidence="2">Uncharacterized protein</fullName>
    </submittedName>
</protein>
<keyword evidence="3" id="KW-1185">Reference proteome</keyword>
<feature type="region of interest" description="Disordered" evidence="1">
    <location>
        <begin position="26"/>
        <end position="64"/>
    </location>
</feature>
<accession>A0AA35G8G8</accession>
<reference evidence="2" key="1">
    <citation type="submission" date="2022-03" db="EMBL/GenBank/DDBJ databases">
        <title>Complete genome sequence of Caldinitratiruptor microaerophilus.</title>
        <authorList>
            <person name="Mukaiyama R."/>
            <person name="Nishiyama T."/>
            <person name="Ueda K."/>
        </authorList>
    </citation>
    <scope>NUCLEOTIDE SEQUENCE</scope>
    <source>
        <strain evidence="2">JCM 16183</strain>
    </source>
</reference>
<dbReference type="EMBL" id="AP025628">
    <property type="protein sequence ID" value="BDG61056.1"/>
    <property type="molecule type" value="Genomic_DNA"/>
</dbReference>
<name>A0AA35G8G8_9FIRM</name>
<sequence>MANDKRCTRVFANYVSDHVKNWLTSEQREQVRDKQSADSKVSKRRNQPGQWGIELPQMRPTCES</sequence>
<organism evidence="2 3">
    <name type="scientific">Caldinitratiruptor microaerophilus</name>
    <dbReference type="NCBI Taxonomy" id="671077"/>
    <lineage>
        <taxon>Bacteria</taxon>
        <taxon>Bacillati</taxon>
        <taxon>Bacillota</taxon>
        <taxon>Clostridia</taxon>
        <taxon>Eubacteriales</taxon>
        <taxon>Symbiobacteriaceae</taxon>
        <taxon>Caldinitratiruptor</taxon>
    </lineage>
</organism>
<gene>
    <name evidence="2" type="ORF">caldi_21460</name>
</gene>
<evidence type="ECO:0000313" key="2">
    <source>
        <dbReference type="EMBL" id="BDG61056.1"/>
    </source>
</evidence>
<dbReference type="AlphaFoldDB" id="A0AA35G8G8"/>
<dbReference type="KEGG" id="cmic:caldi_21460"/>
<dbReference type="Proteomes" id="UP001163687">
    <property type="component" value="Chromosome"/>
</dbReference>
<evidence type="ECO:0000256" key="1">
    <source>
        <dbReference type="SAM" id="MobiDB-lite"/>
    </source>
</evidence>
<feature type="compositionally biased region" description="Basic and acidic residues" evidence="1">
    <location>
        <begin position="26"/>
        <end position="41"/>
    </location>
</feature>
<evidence type="ECO:0000313" key="3">
    <source>
        <dbReference type="Proteomes" id="UP001163687"/>
    </source>
</evidence>
<proteinExistence type="predicted"/>